<evidence type="ECO:0000256" key="1">
    <source>
        <dbReference type="SAM" id="MobiDB-lite"/>
    </source>
</evidence>
<evidence type="ECO:0000313" key="3">
    <source>
        <dbReference type="Proteomes" id="UP001347796"/>
    </source>
</evidence>
<reference evidence="2 3" key="1">
    <citation type="submission" date="2024-01" db="EMBL/GenBank/DDBJ databases">
        <title>The genome of the rayed Mediterranean limpet Patella caerulea (Linnaeus, 1758).</title>
        <authorList>
            <person name="Anh-Thu Weber A."/>
            <person name="Halstead-Nussloch G."/>
        </authorList>
    </citation>
    <scope>NUCLEOTIDE SEQUENCE [LARGE SCALE GENOMIC DNA]</scope>
    <source>
        <strain evidence="2">AATW-2023a</strain>
        <tissue evidence="2">Whole specimen</tissue>
    </source>
</reference>
<gene>
    <name evidence="2" type="ORF">SNE40_009611</name>
</gene>
<name>A0AAN8PS06_PATCE</name>
<evidence type="ECO:0000313" key="2">
    <source>
        <dbReference type="EMBL" id="KAK6181829.1"/>
    </source>
</evidence>
<proteinExistence type="predicted"/>
<protein>
    <submittedName>
        <fullName evidence="2">Uncharacterized protein</fullName>
    </submittedName>
</protein>
<sequence length="151" mass="17541">MWTADQTPYTFRWICFECSLFFRYGYLKEFRCPYCPDVSFASRSRLERHSQGAGHSLLVLEMEKLRREERGSAGAVLKDEKKRGGSKDEEKRGDSKDEKKKDGSKDEKKKDGSKDEKKKDDSMDEKKRGGSKDENKRDGSKDVKKPGDRRD</sequence>
<comment type="caution">
    <text evidence="2">The sequence shown here is derived from an EMBL/GenBank/DDBJ whole genome shotgun (WGS) entry which is preliminary data.</text>
</comment>
<dbReference type="Proteomes" id="UP001347796">
    <property type="component" value="Unassembled WGS sequence"/>
</dbReference>
<dbReference type="AlphaFoldDB" id="A0AAN8PS06"/>
<keyword evidence="3" id="KW-1185">Reference proteome</keyword>
<dbReference type="EMBL" id="JAZGQO010000007">
    <property type="protein sequence ID" value="KAK6181829.1"/>
    <property type="molecule type" value="Genomic_DNA"/>
</dbReference>
<feature type="region of interest" description="Disordered" evidence="1">
    <location>
        <begin position="68"/>
        <end position="151"/>
    </location>
</feature>
<accession>A0AAN8PS06</accession>
<organism evidence="2 3">
    <name type="scientific">Patella caerulea</name>
    <name type="common">Rayed Mediterranean limpet</name>
    <dbReference type="NCBI Taxonomy" id="87958"/>
    <lineage>
        <taxon>Eukaryota</taxon>
        <taxon>Metazoa</taxon>
        <taxon>Spiralia</taxon>
        <taxon>Lophotrochozoa</taxon>
        <taxon>Mollusca</taxon>
        <taxon>Gastropoda</taxon>
        <taxon>Patellogastropoda</taxon>
        <taxon>Patelloidea</taxon>
        <taxon>Patellidae</taxon>
        <taxon>Patella</taxon>
    </lineage>
</organism>